<dbReference type="AlphaFoldDB" id="A0A7X9HGA6"/>
<evidence type="ECO:0000313" key="2">
    <source>
        <dbReference type="Proteomes" id="UP000526033"/>
    </source>
</evidence>
<name>A0A7X9HGA6_UNCKA</name>
<gene>
    <name evidence="1" type="ORF">GYA27_00700</name>
</gene>
<evidence type="ECO:0000313" key="1">
    <source>
        <dbReference type="EMBL" id="NMB69709.1"/>
    </source>
</evidence>
<dbReference type="Proteomes" id="UP000526033">
    <property type="component" value="Unassembled WGS sequence"/>
</dbReference>
<organism evidence="1 2">
    <name type="scientific">candidate division WWE3 bacterium</name>
    <dbReference type="NCBI Taxonomy" id="2053526"/>
    <lineage>
        <taxon>Bacteria</taxon>
        <taxon>Katanobacteria</taxon>
    </lineage>
</organism>
<proteinExistence type="predicted"/>
<comment type="caution">
    <text evidence="1">The sequence shown here is derived from an EMBL/GenBank/DDBJ whole genome shotgun (WGS) entry which is preliminary data.</text>
</comment>
<sequence>MIQGYMPDLRNFCEKHDIVFFEPTEENKKKVEELLKTIKFPEIEGDVTCYIRYFGPWGMYHPDDNCISICPLEIEKAPSGLIGVVRHEIIHLEHPEANSMKFDDKEEYINEKASNSIK</sequence>
<dbReference type="EMBL" id="JAAZNL010000005">
    <property type="protein sequence ID" value="NMB69709.1"/>
    <property type="molecule type" value="Genomic_DNA"/>
</dbReference>
<protein>
    <submittedName>
        <fullName evidence="1">Uncharacterized protein</fullName>
    </submittedName>
</protein>
<accession>A0A7X9HGA6</accession>
<reference evidence="1 2" key="1">
    <citation type="journal article" date="2020" name="Biotechnol. Biofuels">
        <title>New insights from the biogas microbiome by comprehensive genome-resolved metagenomics of nearly 1600 species originating from multiple anaerobic digesters.</title>
        <authorList>
            <person name="Campanaro S."/>
            <person name="Treu L."/>
            <person name="Rodriguez-R L.M."/>
            <person name="Kovalovszki A."/>
            <person name="Ziels R.M."/>
            <person name="Maus I."/>
            <person name="Zhu X."/>
            <person name="Kougias P.G."/>
            <person name="Basile A."/>
            <person name="Luo G."/>
            <person name="Schluter A."/>
            <person name="Konstantinidis K.T."/>
            <person name="Angelidaki I."/>
        </authorList>
    </citation>
    <scope>NUCLEOTIDE SEQUENCE [LARGE SCALE GENOMIC DNA]</scope>
    <source>
        <strain evidence="1">AS27yjCOA_165</strain>
    </source>
</reference>